<comment type="cofactor">
    <cofactor evidence="1">
        <name>FAD</name>
        <dbReference type="ChEBI" id="CHEBI:57692"/>
    </cofactor>
</comment>
<evidence type="ECO:0000313" key="5">
    <source>
        <dbReference type="EMBL" id="MEQ2429219.1"/>
    </source>
</evidence>
<evidence type="ECO:0000256" key="1">
    <source>
        <dbReference type="ARBA" id="ARBA00001974"/>
    </source>
</evidence>
<dbReference type="RefSeq" id="WP_008717823.1">
    <property type="nucleotide sequence ID" value="NZ_JBBMFM010000305.1"/>
</dbReference>
<dbReference type="InterPro" id="IPR023753">
    <property type="entry name" value="FAD/NAD-binding_dom"/>
</dbReference>
<keyword evidence="3" id="KW-0274">FAD</keyword>
<protein>
    <submittedName>
        <fullName evidence="5">FAD-dependent oxidoreductase</fullName>
    </submittedName>
</protein>
<evidence type="ECO:0000256" key="2">
    <source>
        <dbReference type="ARBA" id="ARBA00022630"/>
    </source>
</evidence>
<evidence type="ECO:0000313" key="6">
    <source>
        <dbReference type="Proteomes" id="UP001454086"/>
    </source>
</evidence>
<accession>A0ABV1DFW7</accession>
<evidence type="ECO:0000259" key="4">
    <source>
        <dbReference type="Pfam" id="PF07992"/>
    </source>
</evidence>
<sequence length="412" mass="45073">MEIVIIGNSAAGLSALEEFRRWDRNSHVVMISKEGSMPYSRVLLPYVLRGKLPYKGMEIRDGDYFCGLDTECITAEVVSVDSGRKVVITADGVEYGYDRLLIATGSFAVMPPIPGIRDERICNMWTREDADKLMPYFRQYKRTVVVGSGFVALQAAWAARFLGLEVTVIELMDRIMPSVLDETGAGILTEKIRGKGVALYTGASTQEIEHLEDGSFLVHVKGMEPIPADFMIIGTGVRPNTAFLEGSGVAVGRGIPVDRYMRTNIPDIYAAGDVAAGPTTFGEEHVIHALWPTAVEMGKTAGRTMAGKQLEYEGSLNMNVTQMYDTTVASIGKFNDDVIDDAAYFDETEGKGYLKVCYKDGKICGACLVGSSDAVTVLGKLRPLIKGGEKVDCVVEYLEQYVNMRAFASRKL</sequence>
<proteinExistence type="predicted"/>
<name>A0ABV1DFW7_9FIRM</name>
<dbReference type="Gene3D" id="3.50.50.60">
    <property type="entry name" value="FAD/NAD(P)-binding domain"/>
    <property type="match status" value="2"/>
</dbReference>
<dbReference type="PANTHER" id="PTHR43429">
    <property type="entry name" value="PYRIDINE NUCLEOTIDE-DISULFIDE OXIDOREDUCTASE DOMAIN-CONTAINING"/>
    <property type="match status" value="1"/>
</dbReference>
<dbReference type="InterPro" id="IPR036188">
    <property type="entry name" value="FAD/NAD-bd_sf"/>
</dbReference>
<keyword evidence="2" id="KW-0285">Flavoprotein</keyword>
<gene>
    <name evidence="5" type="ORF">WMQ36_30085</name>
</gene>
<dbReference type="PANTHER" id="PTHR43429:SF3">
    <property type="entry name" value="NITRITE REDUCTASE [NAD(P)H]"/>
    <property type="match status" value="1"/>
</dbReference>
<reference evidence="5 6" key="1">
    <citation type="submission" date="2024-03" db="EMBL/GenBank/DDBJ databases">
        <title>Human intestinal bacterial collection.</title>
        <authorList>
            <person name="Pauvert C."/>
            <person name="Hitch T.C.A."/>
            <person name="Clavel T."/>
        </authorList>
    </citation>
    <scope>NUCLEOTIDE SEQUENCE [LARGE SCALE GENOMIC DNA]</scope>
    <source>
        <strain evidence="5 6">CLA-SR-H021</strain>
    </source>
</reference>
<dbReference type="Pfam" id="PF07992">
    <property type="entry name" value="Pyr_redox_2"/>
    <property type="match status" value="1"/>
</dbReference>
<feature type="domain" description="FAD/NAD(P)-binding" evidence="4">
    <location>
        <begin position="2"/>
        <end position="298"/>
    </location>
</feature>
<dbReference type="Proteomes" id="UP001454086">
    <property type="component" value="Unassembled WGS sequence"/>
</dbReference>
<dbReference type="SUPFAM" id="SSF51905">
    <property type="entry name" value="FAD/NAD(P)-binding domain"/>
    <property type="match status" value="2"/>
</dbReference>
<dbReference type="InterPro" id="IPR050260">
    <property type="entry name" value="FAD-bd_OxRdtase"/>
</dbReference>
<organism evidence="5 6">
    <name type="scientific">Enterocloster hominis</name>
    <name type="common">ex Hitch et al. 2024</name>
    <dbReference type="NCBI Taxonomy" id="1917870"/>
    <lineage>
        <taxon>Bacteria</taxon>
        <taxon>Bacillati</taxon>
        <taxon>Bacillota</taxon>
        <taxon>Clostridia</taxon>
        <taxon>Lachnospirales</taxon>
        <taxon>Lachnospiraceae</taxon>
        <taxon>Enterocloster</taxon>
    </lineage>
</organism>
<comment type="caution">
    <text evidence="5">The sequence shown here is derived from an EMBL/GenBank/DDBJ whole genome shotgun (WGS) entry which is preliminary data.</text>
</comment>
<dbReference type="Gene3D" id="3.30.390.30">
    <property type="match status" value="1"/>
</dbReference>
<evidence type="ECO:0000256" key="3">
    <source>
        <dbReference type="ARBA" id="ARBA00022827"/>
    </source>
</evidence>
<dbReference type="PRINTS" id="PR00368">
    <property type="entry name" value="FADPNR"/>
</dbReference>
<dbReference type="InterPro" id="IPR016156">
    <property type="entry name" value="FAD/NAD-linked_Rdtase_dimer_sf"/>
</dbReference>
<dbReference type="PRINTS" id="PR00411">
    <property type="entry name" value="PNDRDTASEI"/>
</dbReference>
<keyword evidence="6" id="KW-1185">Reference proteome</keyword>
<dbReference type="EMBL" id="JBBMFM010000305">
    <property type="protein sequence ID" value="MEQ2429219.1"/>
    <property type="molecule type" value="Genomic_DNA"/>
</dbReference>